<reference evidence="1 2" key="1">
    <citation type="submission" date="2018-01" db="EMBL/GenBank/DDBJ databases">
        <title>Complete genome sequence of Bacteriovorax stolpii DSM12778.</title>
        <authorList>
            <person name="Tang B."/>
            <person name="Chang J."/>
        </authorList>
    </citation>
    <scope>NUCLEOTIDE SEQUENCE [LARGE SCALE GENOMIC DNA]</scope>
    <source>
        <strain evidence="1 2">DSM 12778</strain>
    </source>
</reference>
<evidence type="ECO:0000313" key="1">
    <source>
        <dbReference type="EMBL" id="AUN97225.1"/>
    </source>
</evidence>
<proteinExistence type="predicted"/>
<protein>
    <submittedName>
        <fullName evidence="1">Uncharacterized protein</fullName>
    </submittedName>
</protein>
<dbReference type="RefSeq" id="WP_102242520.1">
    <property type="nucleotide sequence ID" value="NZ_CP025704.1"/>
</dbReference>
<accession>A0A2K9NQ98</accession>
<keyword evidence="2" id="KW-1185">Reference proteome</keyword>
<evidence type="ECO:0000313" key="2">
    <source>
        <dbReference type="Proteomes" id="UP000235584"/>
    </source>
</evidence>
<dbReference type="EMBL" id="CP025704">
    <property type="protein sequence ID" value="AUN97225.1"/>
    <property type="molecule type" value="Genomic_DNA"/>
</dbReference>
<name>A0A2K9NQ98_BACTC</name>
<dbReference type="Proteomes" id="UP000235584">
    <property type="component" value="Chromosome"/>
</dbReference>
<dbReference type="AlphaFoldDB" id="A0A2K9NQ98"/>
<gene>
    <name evidence="1" type="ORF">C0V70_03690</name>
</gene>
<sequence>MKTMFVLSLLFSTSVMAQETGVAQPLPLEKNEAPAAVIAPAPLEMDVSLPATREPLPKPAAESPVARVDKLYNEIKSSKLFLEINPLRMAGASVDFESNQVTMQNNRELELDGSEFKLKLMPLDFKFGFENEGWGSFAEVEIEDGEENSELVVYAKVNGHKFGGGLGLNVTDVEATARSNNVQIAKEELRSTVIYPYFYASFGLVDDAQMIVEQSNKIGGSFEKAESDTASVEGVAFVFQPSLDVLFKVNPKLLIGFGGELSYRRFSGDIKSSGTNIFGGVGNTFGFEFNLIKTRFVF</sequence>
<organism evidence="1 2">
    <name type="scientific">Bacteriovorax stolpii</name>
    <name type="common">Bdellovibrio stolpii</name>
    <dbReference type="NCBI Taxonomy" id="960"/>
    <lineage>
        <taxon>Bacteria</taxon>
        <taxon>Pseudomonadati</taxon>
        <taxon>Bdellovibrionota</taxon>
        <taxon>Bacteriovoracia</taxon>
        <taxon>Bacteriovoracales</taxon>
        <taxon>Bacteriovoracaceae</taxon>
        <taxon>Bacteriovorax</taxon>
    </lineage>
</organism>
<dbReference type="KEGG" id="bsto:C0V70_03690"/>